<keyword evidence="1" id="KW-0472">Membrane</keyword>
<sequence>MTKSILTKSSAFAMLFIFLGAQAVAQRTSSQQDPEKRLYFEKAEKFRRMNNAGTTLSFLGTTVALIGVVTMLNSSETTIHNGSSSQKVTTGNPEGGKAAFLIGTAAAGIGVPLWIVGGVNEGRYRRKYEAVTVGASILPQHAGLTLRYRF</sequence>
<gene>
    <name evidence="3" type="ORF">SAMN04488109_6296</name>
</gene>
<evidence type="ECO:0000313" key="3">
    <source>
        <dbReference type="EMBL" id="SHH96634.1"/>
    </source>
</evidence>
<dbReference type="EMBL" id="FQWQ01000006">
    <property type="protein sequence ID" value="SHH96634.1"/>
    <property type="molecule type" value="Genomic_DNA"/>
</dbReference>
<dbReference type="AlphaFoldDB" id="A0A1M5XAV2"/>
<reference evidence="3 4" key="1">
    <citation type="submission" date="2016-11" db="EMBL/GenBank/DDBJ databases">
        <authorList>
            <person name="Jaros S."/>
            <person name="Januszkiewicz K."/>
            <person name="Wedrychowicz H."/>
        </authorList>
    </citation>
    <scope>NUCLEOTIDE SEQUENCE [LARGE SCALE GENOMIC DNA]</scope>
    <source>
        <strain evidence="3 4">DSM 24574</strain>
    </source>
</reference>
<keyword evidence="2" id="KW-0732">Signal</keyword>
<feature type="chain" id="PRO_5012093198" description="DUF4134 domain-containing protein" evidence="2">
    <location>
        <begin position="26"/>
        <end position="150"/>
    </location>
</feature>
<evidence type="ECO:0000256" key="1">
    <source>
        <dbReference type="SAM" id="Phobius"/>
    </source>
</evidence>
<name>A0A1M5XAV2_9BACT</name>
<evidence type="ECO:0008006" key="5">
    <source>
        <dbReference type="Google" id="ProtNLM"/>
    </source>
</evidence>
<keyword evidence="1" id="KW-0812">Transmembrane</keyword>
<dbReference type="OrthoDB" id="946953at2"/>
<dbReference type="RefSeq" id="WP_143165161.1">
    <property type="nucleotide sequence ID" value="NZ_FQWQ01000006.1"/>
</dbReference>
<keyword evidence="4" id="KW-1185">Reference proteome</keyword>
<proteinExistence type="predicted"/>
<evidence type="ECO:0000256" key="2">
    <source>
        <dbReference type="SAM" id="SignalP"/>
    </source>
</evidence>
<dbReference type="Proteomes" id="UP000184212">
    <property type="component" value="Unassembled WGS sequence"/>
</dbReference>
<evidence type="ECO:0000313" key="4">
    <source>
        <dbReference type="Proteomes" id="UP000184212"/>
    </source>
</evidence>
<organism evidence="3 4">
    <name type="scientific">Chryseolinea serpens</name>
    <dbReference type="NCBI Taxonomy" id="947013"/>
    <lineage>
        <taxon>Bacteria</taxon>
        <taxon>Pseudomonadati</taxon>
        <taxon>Bacteroidota</taxon>
        <taxon>Cytophagia</taxon>
        <taxon>Cytophagales</taxon>
        <taxon>Fulvivirgaceae</taxon>
        <taxon>Chryseolinea</taxon>
    </lineage>
</organism>
<protein>
    <recommendedName>
        <fullName evidence="5">DUF4134 domain-containing protein</fullName>
    </recommendedName>
</protein>
<feature type="transmembrane region" description="Helical" evidence="1">
    <location>
        <begin position="98"/>
        <end position="117"/>
    </location>
</feature>
<feature type="signal peptide" evidence="2">
    <location>
        <begin position="1"/>
        <end position="25"/>
    </location>
</feature>
<dbReference type="STRING" id="947013.SAMN04488109_6296"/>
<keyword evidence="1" id="KW-1133">Transmembrane helix</keyword>
<accession>A0A1M5XAV2</accession>